<dbReference type="GO" id="GO:0022857">
    <property type="term" value="F:transmembrane transporter activity"/>
    <property type="evidence" value="ECO:0007669"/>
    <property type="project" value="TreeGrafter"/>
</dbReference>
<dbReference type="PANTHER" id="PTHR30572:SF4">
    <property type="entry name" value="ABC TRANSPORTER PERMEASE YTRF"/>
    <property type="match status" value="1"/>
</dbReference>
<feature type="transmembrane region" description="Helical" evidence="7">
    <location>
        <begin position="21"/>
        <end position="42"/>
    </location>
</feature>
<dbReference type="OrthoDB" id="974574at2"/>
<evidence type="ECO:0000256" key="5">
    <source>
        <dbReference type="ARBA" id="ARBA00023136"/>
    </source>
</evidence>
<feature type="transmembrane region" description="Helical" evidence="7">
    <location>
        <begin position="335"/>
        <end position="357"/>
    </location>
</feature>
<dbReference type="EMBL" id="PDUD01000022">
    <property type="protein sequence ID" value="PHN05285.1"/>
    <property type="molecule type" value="Genomic_DNA"/>
</dbReference>
<evidence type="ECO:0000313" key="10">
    <source>
        <dbReference type="EMBL" id="PHN05285.1"/>
    </source>
</evidence>
<keyword evidence="11" id="KW-1185">Reference proteome</keyword>
<evidence type="ECO:0000259" key="8">
    <source>
        <dbReference type="Pfam" id="PF02687"/>
    </source>
</evidence>
<evidence type="ECO:0000256" key="1">
    <source>
        <dbReference type="ARBA" id="ARBA00004651"/>
    </source>
</evidence>
<feature type="domain" description="ABC3 transporter permease C-terminal" evidence="8">
    <location>
        <begin position="289"/>
        <end position="405"/>
    </location>
</feature>
<feature type="domain" description="ABC3 transporter permease C-terminal" evidence="8">
    <location>
        <begin position="678"/>
        <end position="791"/>
    </location>
</feature>
<feature type="transmembrane region" description="Helical" evidence="7">
    <location>
        <begin position="757"/>
        <end position="782"/>
    </location>
</feature>
<evidence type="ECO:0000259" key="9">
    <source>
        <dbReference type="Pfam" id="PF12704"/>
    </source>
</evidence>
<comment type="caution">
    <text evidence="10">The sequence shown here is derived from an EMBL/GenBank/DDBJ whole genome shotgun (WGS) entry which is preliminary data.</text>
</comment>
<evidence type="ECO:0000256" key="6">
    <source>
        <dbReference type="ARBA" id="ARBA00038076"/>
    </source>
</evidence>
<feature type="transmembrane region" description="Helical" evidence="7">
    <location>
        <begin position="426"/>
        <end position="446"/>
    </location>
</feature>
<feature type="transmembrane region" description="Helical" evidence="7">
    <location>
        <begin position="674"/>
        <end position="699"/>
    </location>
</feature>
<keyword evidence="2" id="KW-1003">Cell membrane</keyword>
<dbReference type="RefSeq" id="WP_099151337.1">
    <property type="nucleotide sequence ID" value="NZ_PDUD01000022.1"/>
</dbReference>
<sequence length="798" mass="89354">MTVRHQILILFRQLRRFRVQYLISFSGLFLATTTFLLLLHFITYHYSFDRFHQHADEIVRLNTIIDLPNQQNRYAATAFQVGPEIAERVPGIREVARMRAMPAAVQHGEQRFDEGLLTFVDSSFLDVFSFEVLAGNRENPLDAPGSIVLRKTLADKYFPNENPIGKTLQVTLGDRQEAVEISAVVADPPPNSSINFQMLLNMRQIENAFRPGYASLMPGLFTFFRLQPGQRPEQIAAGLESFVGENLPEELQRVMSFNALPLRELYFENGYQFDVAIKGNQTTLISLLALAIITLLMAMINYVNITTALGLKRSREVAVRKIMGSSALQIATNQYFDSLIVIALTLLPAAGLSKMLLPQLGTWLDLEITAGPMNQLLFWPGLLLFAVVLAAVAAVYPALVLARLPILEVLKRNRPFFHLQFDLKKIMLGFQFAVAVFFLSSAWIVYNQLQFLREKDPGFNKEQILLVDVAGPELQDRIPALKQSLQTVSGVKALSASTSGIYGVHTQANFSVPTDSSEQGFLMDINFVDPDFLDTYQVDLIAGRNFSEDIHSDIRNAFILNETAAKRLGMEDANSALDLRLQRISRDTLEAPVIGVVADYHFQSMHQTIAPMVWQIVPSAPKNVLAIRMQGDMAGIISGLEQQWAQSSAGETFDFTFLDEAMDNAYRSEQQMGWFIRMITAVLLFISCSGLYGMMLFLVEQKTLEIGIRKTFGAGNFQIQSLLYRQYLALTLFGIVLGGSAAYWICSKWLENFAYHIPLQAVPILIAGLACLLLGWLSIALLGFRAGQLNPVEVMRES</sequence>
<comment type="similarity">
    <text evidence="6">Belongs to the ABC-4 integral membrane protein family.</text>
</comment>
<feature type="transmembrane region" description="Helical" evidence="7">
    <location>
        <begin position="727"/>
        <end position="745"/>
    </location>
</feature>
<keyword evidence="5 7" id="KW-0472">Membrane</keyword>
<feature type="transmembrane region" description="Helical" evidence="7">
    <location>
        <begin position="284"/>
        <end position="305"/>
    </location>
</feature>
<feature type="domain" description="MacB-like periplasmic core" evidence="9">
    <location>
        <begin position="26"/>
        <end position="240"/>
    </location>
</feature>
<dbReference type="InterPro" id="IPR003838">
    <property type="entry name" value="ABC3_permease_C"/>
</dbReference>
<evidence type="ECO:0008006" key="12">
    <source>
        <dbReference type="Google" id="ProtNLM"/>
    </source>
</evidence>
<evidence type="ECO:0000256" key="7">
    <source>
        <dbReference type="SAM" id="Phobius"/>
    </source>
</evidence>
<reference evidence="10 11" key="1">
    <citation type="submission" date="2017-10" db="EMBL/GenBank/DDBJ databases">
        <title>The draft genome sequence of Lewinella nigricans NBRC 102662.</title>
        <authorList>
            <person name="Wang K."/>
        </authorList>
    </citation>
    <scope>NUCLEOTIDE SEQUENCE [LARGE SCALE GENOMIC DNA]</scope>
    <source>
        <strain evidence="10 11">NBRC 102662</strain>
    </source>
</reference>
<dbReference type="AlphaFoldDB" id="A0A2D0N9X8"/>
<organism evidence="10 11">
    <name type="scientific">Flavilitoribacter nigricans (strain ATCC 23147 / DSM 23189 / NBRC 102662 / NCIMB 1420 / SS-2)</name>
    <name type="common">Lewinella nigricans</name>
    <dbReference type="NCBI Taxonomy" id="1122177"/>
    <lineage>
        <taxon>Bacteria</taxon>
        <taxon>Pseudomonadati</taxon>
        <taxon>Bacteroidota</taxon>
        <taxon>Saprospiria</taxon>
        <taxon>Saprospirales</taxon>
        <taxon>Lewinellaceae</taxon>
        <taxon>Flavilitoribacter</taxon>
    </lineage>
</organism>
<dbReference type="Proteomes" id="UP000223913">
    <property type="component" value="Unassembled WGS sequence"/>
</dbReference>
<keyword evidence="3 7" id="KW-0812">Transmembrane</keyword>
<gene>
    <name evidence="10" type="ORF">CRP01_17365</name>
</gene>
<evidence type="ECO:0000256" key="2">
    <source>
        <dbReference type="ARBA" id="ARBA00022475"/>
    </source>
</evidence>
<protein>
    <recommendedName>
        <fullName evidence="12">ABC transporter permease</fullName>
    </recommendedName>
</protein>
<evidence type="ECO:0000256" key="3">
    <source>
        <dbReference type="ARBA" id="ARBA00022692"/>
    </source>
</evidence>
<comment type="subcellular location">
    <subcellularLocation>
        <location evidence="1">Cell membrane</location>
        <topology evidence="1">Multi-pass membrane protein</topology>
    </subcellularLocation>
</comment>
<accession>A0A2D0N9X8</accession>
<name>A0A2D0N9X8_FLAN2</name>
<feature type="transmembrane region" description="Helical" evidence="7">
    <location>
        <begin position="377"/>
        <end position="406"/>
    </location>
</feature>
<dbReference type="Pfam" id="PF02687">
    <property type="entry name" value="FtsX"/>
    <property type="match status" value="2"/>
</dbReference>
<dbReference type="GO" id="GO:0005886">
    <property type="term" value="C:plasma membrane"/>
    <property type="evidence" value="ECO:0007669"/>
    <property type="project" value="UniProtKB-SubCell"/>
</dbReference>
<dbReference type="Pfam" id="PF12704">
    <property type="entry name" value="MacB_PCD"/>
    <property type="match status" value="1"/>
</dbReference>
<dbReference type="PANTHER" id="PTHR30572">
    <property type="entry name" value="MEMBRANE COMPONENT OF TRANSPORTER-RELATED"/>
    <property type="match status" value="1"/>
</dbReference>
<evidence type="ECO:0000256" key="4">
    <source>
        <dbReference type="ARBA" id="ARBA00022989"/>
    </source>
</evidence>
<keyword evidence="4 7" id="KW-1133">Transmembrane helix</keyword>
<dbReference type="InterPro" id="IPR025857">
    <property type="entry name" value="MacB_PCD"/>
</dbReference>
<evidence type="ECO:0000313" key="11">
    <source>
        <dbReference type="Proteomes" id="UP000223913"/>
    </source>
</evidence>
<proteinExistence type="inferred from homology"/>
<dbReference type="InterPro" id="IPR050250">
    <property type="entry name" value="Macrolide_Exporter_MacB"/>
</dbReference>